<dbReference type="NCBIfam" id="TIGR02751">
    <property type="entry name" value="PEPCase_arch"/>
    <property type="match status" value="1"/>
</dbReference>
<sequence length="497" mass="57588">MQNRRIPKVMSTQHPDNVSIPFFAETSDMSGEDEIQEAYYAFSHLGCCEQMWDSEGKEVDNYVVKKLLTNYAYFFKQKRLGRDVFLTLRVPNPAVEKEEAKILLETLESIPRSFDLAKIFYGDEVFPPVFEVILPLTTSAVELNRIYYFYKNFIYERQHKNIHENDITLAEWIGKFLPEEINVIPLFEDIPSMLDCDKIVSEYLKNKKISNVRVFLARSDPAMNYGLISAILANKIALKKLEKLSQERQVEIYPILGAGSPPFRGNLTPYTVDKVLSEYSSVETFTVQSAFKYDNPVEHVIEAIRKIKNFVRYPLKDFDENLAVYFIDKISTQYRKEVEYIAPLINEVAKYVPKRRMRKLHVGLFGYSRSLGSVRLPRVISFCCVCYSIGLPPELLGLSILSKKEFEEIKNIYKNIEYDLSIAMQYFNPKCFEILSSEVRESLLTSIELVNSLNLSYEPDLNHREKTSQIVKIIKNGINHFIADILIEAAHIRKFLG</sequence>
<dbReference type="EC" id="4.1.1.31" evidence="4"/>
<comment type="caution">
    <text evidence="5">The sequence shown here is derived from an EMBL/GenBank/DDBJ whole genome shotgun (WGS) entry which is preliminary data.</text>
</comment>
<dbReference type="InterPro" id="IPR015813">
    <property type="entry name" value="Pyrv/PenolPyrv_kinase-like_dom"/>
</dbReference>
<keyword evidence="1" id="KW-0460">Magnesium</keyword>
<protein>
    <recommendedName>
        <fullName evidence="4">Phosphoenolpyruvate carboxylase</fullName>
        <ecNumber evidence="4">4.1.1.31</ecNumber>
    </recommendedName>
</protein>
<accession>A0A0U9HPC8</accession>
<evidence type="ECO:0000256" key="4">
    <source>
        <dbReference type="NCBIfam" id="TIGR02751"/>
    </source>
</evidence>
<evidence type="ECO:0000256" key="3">
    <source>
        <dbReference type="ARBA" id="ARBA00023300"/>
    </source>
</evidence>
<evidence type="ECO:0000256" key="1">
    <source>
        <dbReference type="ARBA" id="ARBA00022842"/>
    </source>
</evidence>
<name>A0A0U9HPC8_9BACT</name>
<keyword evidence="6" id="KW-1185">Reference proteome</keyword>
<dbReference type="HAMAP" id="MF_01904">
    <property type="entry name" value="PEPcase_type2"/>
    <property type="match status" value="1"/>
</dbReference>
<keyword evidence="3" id="KW-0120">Carbon dioxide fixation</keyword>
<dbReference type="OrthoDB" id="5487470at2"/>
<dbReference type="InterPro" id="IPR007566">
    <property type="entry name" value="PEP_COase_arc-type"/>
</dbReference>
<dbReference type="GO" id="GO:0008964">
    <property type="term" value="F:phosphoenolpyruvate carboxylase activity"/>
    <property type="evidence" value="ECO:0007669"/>
    <property type="project" value="UniProtKB-UniRule"/>
</dbReference>
<evidence type="ECO:0000313" key="6">
    <source>
        <dbReference type="Proteomes" id="UP000054976"/>
    </source>
</evidence>
<dbReference type="AlphaFoldDB" id="A0A0U9HPC8"/>
<dbReference type="SUPFAM" id="SSF51621">
    <property type="entry name" value="Phosphoenolpyruvate/pyruvate domain"/>
    <property type="match status" value="1"/>
</dbReference>
<proteinExistence type="inferred from homology"/>
<dbReference type="PIRSF" id="PIRSF006677">
    <property type="entry name" value="UCP006677"/>
    <property type="match status" value="1"/>
</dbReference>
<organism evidence="5 6">
    <name type="scientific">Thermodesulfovibrio aggregans</name>
    <dbReference type="NCBI Taxonomy" id="86166"/>
    <lineage>
        <taxon>Bacteria</taxon>
        <taxon>Pseudomonadati</taxon>
        <taxon>Nitrospirota</taxon>
        <taxon>Thermodesulfovibrionia</taxon>
        <taxon>Thermodesulfovibrionales</taxon>
        <taxon>Thermodesulfovibrionaceae</taxon>
        <taxon>Thermodesulfovibrio</taxon>
    </lineage>
</organism>
<dbReference type="Proteomes" id="UP000054976">
    <property type="component" value="Unassembled WGS sequence"/>
</dbReference>
<gene>
    <name evidence="5" type="ORF">TAGGR_1492</name>
</gene>
<reference evidence="6" key="1">
    <citation type="submission" date="2016-01" db="EMBL/GenBank/DDBJ databases">
        <title>Draft genome sequence of Thermodesulfovibrio aggregans strain TGE-P1.</title>
        <authorList>
            <person name="Sekiguchi Y."/>
            <person name="Ohashi A."/>
            <person name="Matsuura N."/>
            <person name="Tourlousse M.D."/>
        </authorList>
    </citation>
    <scope>NUCLEOTIDE SEQUENCE [LARGE SCALE GENOMIC DNA]</scope>
    <source>
        <strain evidence="6">TGE-P1</strain>
    </source>
</reference>
<evidence type="ECO:0000313" key="5">
    <source>
        <dbReference type="EMBL" id="GAQ94313.1"/>
    </source>
</evidence>
<dbReference type="Pfam" id="PF14010">
    <property type="entry name" value="PEPcase_2"/>
    <property type="match status" value="1"/>
</dbReference>
<keyword evidence="2" id="KW-0456">Lyase</keyword>
<dbReference type="STRING" id="86166.TAGGR_1492"/>
<evidence type="ECO:0000256" key="2">
    <source>
        <dbReference type="ARBA" id="ARBA00023239"/>
    </source>
</evidence>
<dbReference type="EMBL" id="BCNO01000001">
    <property type="protein sequence ID" value="GAQ94313.1"/>
    <property type="molecule type" value="Genomic_DNA"/>
</dbReference>
<dbReference type="GO" id="GO:0015977">
    <property type="term" value="P:carbon fixation"/>
    <property type="evidence" value="ECO:0007669"/>
    <property type="project" value="UniProtKB-KW"/>
</dbReference>
<dbReference type="RefSeq" id="WP_059175776.1">
    <property type="nucleotide sequence ID" value="NZ_BCNO01000001.1"/>
</dbReference>
<keyword evidence="5" id="KW-0670">Pyruvate</keyword>
<dbReference type="GO" id="GO:0006099">
    <property type="term" value="P:tricarboxylic acid cycle"/>
    <property type="evidence" value="ECO:0007669"/>
    <property type="project" value="InterPro"/>
</dbReference>